<organism evidence="2 3">
    <name type="scientific">Rikenella microfusus</name>
    <dbReference type="NCBI Taxonomy" id="28139"/>
    <lineage>
        <taxon>Bacteria</taxon>
        <taxon>Pseudomonadati</taxon>
        <taxon>Bacteroidota</taxon>
        <taxon>Bacteroidia</taxon>
        <taxon>Bacteroidales</taxon>
        <taxon>Rikenellaceae</taxon>
        <taxon>Rikenella</taxon>
    </lineage>
</organism>
<dbReference type="InterPro" id="IPR009040">
    <property type="entry name" value="Ferritin-like_diiron"/>
</dbReference>
<evidence type="ECO:0000313" key="3">
    <source>
        <dbReference type="Proteomes" id="UP000255233"/>
    </source>
</evidence>
<dbReference type="InterPro" id="IPR009078">
    <property type="entry name" value="Ferritin-like_SF"/>
</dbReference>
<dbReference type="InterPro" id="IPR012347">
    <property type="entry name" value="Ferritin-like"/>
</dbReference>
<dbReference type="GO" id="GO:0046872">
    <property type="term" value="F:metal ion binding"/>
    <property type="evidence" value="ECO:0007669"/>
    <property type="project" value="InterPro"/>
</dbReference>
<dbReference type="InterPro" id="IPR052753">
    <property type="entry name" value="Rbr2/Nigerythrin"/>
</dbReference>
<protein>
    <submittedName>
        <fullName evidence="2">Nigerythrin</fullName>
    </submittedName>
</protein>
<accession>A0A379MVQ3</accession>
<dbReference type="PANTHER" id="PTHR33746">
    <property type="entry name" value="RUBRERYTHRIN"/>
    <property type="match status" value="1"/>
</dbReference>
<feature type="domain" description="Ferritin-like diiron" evidence="1">
    <location>
        <begin position="23"/>
        <end position="167"/>
    </location>
</feature>
<dbReference type="AlphaFoldDB" id="A0A379MVQ3"/>
<dbReference type="InterPro" id="IPR003251">
    <property type="entry name" value="Rr_diiron-bd_dom"/>
</dbReference>
<dbReference type="OrthoDB" id="9799749at2"/>
<evidence type="ECO:0000259" key="1">
    <source>
        <dbReference type="PROSITE" id="PS50905"/>
    </source>
</evidence>
<dbReference type="STRING" id="880526.GCA_000427365_01863"/>
<dbReference type="Proteomes" id="UP000255233">
    <property type="component" value="Unassembled WGS sequence"/>
</dbReference>
<dbReference type="PANTHER" id="PTHR33746:SF4">
    <property type="entry name" value="RUBRERYTHRIN"/>
    <property type="match status" value="1"/>
</dbReference>
<dbReference type="EMBL" id="UGVL01000001">
    <property type="protein sequence ID" value="SUE34722.1"/>
    <property type="molecule type" value="Genomic_DNA"/>
</dbReference>
<gene>
    <name evidence="2" type="primary">ngr</name>
    <name evidence="2" type="ORF">NCTC11190_01955</name>
</gene>
<dbReference type="PROSITE" id="PS50905">
    <property type="entry name" value="FERRITIN_LIKE"/>
    <property type="match status" value="1"/>
</dbReference>
<proteinExistence type="predicted"/>
<dbReference type="SUPFAM" id="SSF47240">
    <property type="entry name" value="Ferritin-like"/>
    <property type="match status" value="1"/>
</dbReference>
<keyword evidence="3" id="KW-1185">Reference proteome</keyword>
<evidence type="ECO:0000313" key="2">
    <source>
        <dbReference type="EMBL" id="SUE34722.1"/>
    </source>
</evidence>
<dbReference type="RefSeq" id="WP_084135256.1">
    <property type="nucleotide sequence ID" value="NZ_CANTWR010000034.1"/>
</dbReference>
<dbReference type="CDD" id="cd01041">
    <property type="entry name" value="Rubrerythrin"/>
    <property type="match status" value="1"/>
</dbReference>
<name>A0A379MVQ3_9BACT</name>
<dbReference type="Gene3D" id="1.20.1260.10">
    <property type="match status" value="1"/>
</dbReference>
<sequence>MIPLFQIHGLWVAVALPLLVACSSRPDRTIENLKNAVTSETGAAVRYRAFAVQAEKEGFVNISNLLEAIARSEEIHAVRQRKALSGYGEPVGETNLPLPRIGSTRENLKMSLRTEHFMSQTVFPIFEASAAAEGATEAEQLFRRATAVSVLHSEYCRNALDKLENEGSDWNVVNSWSVCPRCGCPYMTAKLRENCNICEEPASSFILCQ</sequence>
<reference evidence="2 3" key="1">
    <citation type="submission" date="2018-06" db="EMBL/GenBank/DDBJ databases">
        <authorList>
            <consortium name="Pathogen Informatics"/>
            <person name="Doyle S."/>
        </authorList>
    </citation>
    <scope>NUCLEOTIDE SEQUENCE [LARGE SCALE GENOMIC DNA]</scope>
    <source>
        <strain evidence="2 3">NCTC11190</strain>
    </source>
</reference>
<dbReference type="GO" id="GO:0016491">
    <property type="term" value="F:oxidoreductase activity"/>
    <property type="evidence" value="ECO:0007669"/>
    <property type="project" value="InterPro"/>
</dbReference>
<dbReference type="Pfam" id="PF02915">
    <property type="entry name" value="Rubrerythrin"/>
    <property type="match status" value="1"/>
</dbReference>